<dbReference type="STRING" id="1408157.A0A1J7IKF1"/>
<keyword evidence="5" id="KW-0805">Transcription regulation</keyword>
<dbReference type="InParanoid" id="A0A1J7IKF1"/>
<keyword evidence="11" id="KW-1185">Reference proteome</keyword>
<dbReference type="EMBL" id="KV875099">
    <property type="protein sequence ID" value="OIW28039.1"/>
    <property type="molecule type" value="Genomic_DNA"/>
</dbReference>
<dbReference type="InterPro" id="IPR036236">
    <property type="entry name" value="Znf_C2H2_sf"/>
</dbReference>
<keyword evidence="4" id="KW-0862">Zinc</keyword>
<feature type="compositionally biased region" description="Pro residues" evidence="8">
    <location>
        <begin position="389"/>
        <end position="400"/>
    </location>
</feature>
<dbReference type="GO" id="GO:0008270">
    <property type="term" value="F:zinc ion binding"/>
    <property type="evidence" value="ECO:0007669"/>
    <property type="project" value="UniProtKB-KW"/>
</dbReference>
<feature type="compositionally biased region" description="Low complexity" evidence="8">
    <location>
        <begin position="192"/>
        <end position="212"/>
    </location>
</feature>
<keyword evidence="2" id="KW-0677">Repeat</keyword>
<evidence type="ECO:0000256" key="4">
    <source>
        <dbReference type="ARBA" id="ARBA00022833"/>
    </source>
</evidence>
<evidence type="ECO:0000256" key="6">
    <source>
        <dbReference type="ARBA" id="ARBA00023163"/>
    </source>
</evidence>
<evidence type="ECO:0000259" key="9">
    <source>
        <dbReference type="PROSITE" id="PS50157"/>
    </source>
</evidence>
<dbReference type="Proteomes" id="UP000182658">
    <property type="component" value="Unassembled WGS sequence"/>
</dbReference>
<feature type="compositionally biased region" description="Low complexity" evidence="8">
    <location>
        <begin position="54"/>
        <end position="71"/>
    </location>
</feature>
<dbReference type="PROSITE" id="PS50157">
    <property type="entry name" value="ZINC_FINGER_C2H2_2"/>
    <property type="match status" value="3"/>
</dbReference>
<evidence type="ECO:0000256" key="3">
    <source>
        <dbReference type="ARBA" id="ARBA00022771"/>
    </source>
</evidence>
<dbReference type="GO" id="GO:0000978">
    <property type="term" value="F:RNA polymerase II cis-regulatory region sequence-specific DNA binding"/>
    <property type="evidence" value="ECO:0007669"/>
    <property type="project" value="TreeGrafter"/>
</dbReference>
<dbReference type="PROSITE" id="PS00028">
    <property type="entry name" value="ZINC_FINGER_C2H2_1"/>
    <property type="match status" value="2"/>
</dbReference>
<dbReference type="GO" id="GO:0000981">
    <property type="term" value="F:DNA-binding transcription factor activity, RNA polymerase II-specific"/>
    <property type="evidence" value="ECO:0007669"/>
    <property type="project" value="TreeGrafter"/>
</dbReference>
<feature type="domain" description="C2H2-type" evidence="9">
    <location>
        <begin position="268"/>
        <end position="297"/>
    </location>
</feature>
<evidence type="ECO:0000313" key="10">
    <source>
        <dbReference type="EMBL" id="OIW28039.1"/>
    </source>
</evidence>
<evidence type="ECO:0000256" key="7">
    <source>
        <dbReference type="PROSITE-ProRule" id="PRU00042"/>
    </source>
</evidence>
<protein>
    <recommendedName>
        <fullName evidence="9">C2H2-type domain-containing protein</fullName>
    </recommendedName>
</protein>
<dbReference type="AlphaFoldDB" id="A0A1J7IKF1"/>
<feature type="domain" description="C2H2-type" evidence="9">
    <location>
        <begin position="300"/>
        <end position="330"/>
    </location>
</feature>
<keyword evidence="3 7" id="KW-0863">Zinc-finger</keyword>
<organism evidence="10 11">
    <name type="scientific">Coniochaeta ligniaria NRRL 30616</name>
    <dbReference type="NCBI Taxonomy" id="1408157"/>
    <lineage>
        <taxon>Eukaryota</taxon>
        <taxon>Fungi</taxon>
        <taxon>Dikarya</taxon>
        <taxon>Ascomycota</taxon>
        <taxon>Pezizomycotina</taxon>
        <taxon>Sordariomycetes</taxon>
        <taxon>Sordariomycetidae</taxon>
        <taxon>Coniochaetales</taxon>
        <taxon>Coniochaetaceae</taxon>
        <taxon>Coniochaeta</taxon>
    </lineage>
</organism>
<feature type="compositionally biased region" description="Polar residues" evidence="8">
    <location>
        <begin position="147"/>
        <end position="161"/>
    </location>
</feature>
<proteinExistence type="predicted"/>
<evidence type="ECO:0000256" key="1">
    <source>
        <dbReference type="ARBA" id="ARBA00022723"/>
    </source>
</evidence>
<dbReference type="SMART" id="SM00355">
    <property type="entry name" value="ZnF_C2H2"/>
    <property type="match status" value="3"/>
</dbReference>
<dbReference type="OrthoDB" id="6910977at2759"/>
<keyword evidence="6" id="KW-0804">Transcription</keyword>
<gene>
    <name evidence="10" type="ORF">CONLIGDRAFT_459829</name>
</gene>
<feature type="domain" description="C2H2-type" evidence="9">
    <location>
        <begin position="331"/>
        <end position="358"/>
    </location>
</feature>
<feature type="compositionally biased region" description="Polar residues" evidence="8">
    <location>
        <begin position="121"/>
        <end position="131"/>
    </location>
</feature>
<accession>A0A1J7IKF1</accession>
<evidence type="ECO:0000256" key="5">
    <source>
        <dbReference type="ARBA" id="ARBA00023015"/>
    </source>
</evidence>
<feature type="region of interest" description="Disordered" evidence="8">
    <location>
        <begin position="113"/>
        <end position="166"/>
    </location>
</feature>
<dbReference type="PANTHER" id="PTHR23235:SF120">
    <property type="entry name" value="KRUPPEL-LIKE FACTOR 15"/>
    <property type="match status" value="1"/>
</dbReference>
<dbReference type="InterPro" id="IPR013087">
    <property type="entry name" value="Znf_C2H2_type"/>
</dbReference>
<name>A0A1J7IKF1_9PEZI</name>
<dbReference type="SUPFAM" id="SSF57667">
    <property type="entry name" value="beta-beta-alpha zinc fingers"/>
    <property type="match status" value="2"/>
</dbReference>
<sequence>MALSPPPSLTRSPSSSSITYCASERSSLDYPSPPDLADQHYRLSSIYGSDQRCSMTPPMDSDPSLPPLGDLCQPEWTGSTLLHPSSSGAAMPSILSSNYDTYEGYDSVLPPPYGHDIYQAHHSQSHNVHSSTPPPTGAISRSPDPSLRSTVSYTSASSLPGSLTPRIKMEHGIDYGQGLEVSRHPSPRSLHTTYATDSGSYTGSTSGYLSDGQSSWRTSDFQSSVELGQYYDGTATSSPFTQDTRRPYRVARPRRTPRRLTTREEANFQCEVKGCGKLFSRSYNFKAHMETHDDKREYPFPCLADDCNKKFVRKTDLQRHHQSVHMKERNHKCDYCGRLFARKDTLRRHMEDGCSKRFDIGTLDLRDENYETSHSSGRQPGVGPLNFLGPPPGVLPPMSLPPLGSNSGILTSTTASMRSRDLADDQNQEHTWGR</sequence>
<evidence type="ECO:0000313" key="11">
    <source>
        <dbReference type="Proteomes" id="UP000182658"/>
    </source>
</evidence>
<dbReference type="FunFam" id="3.30.160.60:FF:000032">
    <property type="entry name" value="Krueppel-like factor 4"/>
    <property type="match status" value="1"/>
</dbReference>
<dbReference type="Pfam" id="PF00096">
    <property type="entry name" value="zf-C2H2"/>
    <property type="match status" value="3"/>
</dbReference>
<keyword evidence="1" id="KW-0479">Metal-binding</keyword>
<feature type="region of interest" description="Disordered" evidence="8">
    <location>
        <begin position="178"/>
        <end position="215"/>
    </location>
</feature>
<evidence type="ECO:0000256" key="2">
    <source>
        <dbReference type="ARBA" id="ARBA00022737"/>
    </source>
</evidence>
<evidence type="ECO:0000256" key="8">
    <source>
        <dbReference type="SAM" id="MobiDB-lite"/>
    </source>
</evidence>
<dbReference type="PANTHER" id="PTHR23235">
    <property type="entry name" value="KRUEPPEL-LIKE TRANSCRIPTION FACTOR"/>
    <property type="match status" value="1"/>
</dbReference>
<dbReference type="Gene3D" id="3.30.160.60">
    <property type="entry name" value="Classic Zinc Finger"/>
    <property type="match status" value="3"/>
</dbReference>
<feature type="region of interest" description="Disordered" evidence="8">
    <location>
        <begin position="49"/>
        <end position="72"/>
    </location>
</feature>
<feature type="compositionally biased region" description="Basic and acidic residues" evidence="8">
    <location>
        <begin position="418"/>
        <end position="434"/>
    </location>
</feature>
<reference evidence="10 11" key="1">
    <citation type="submission" date="2016-10" db="EMBL/GenBank/DDBJ databases">
        <title>Draft genome sequence of Coniochaeta ligniaria NRRL30616, a lignocellulolytic fungus for bioabatement of inhibitors in plant biomass hydrolysates.</title>
        <authorList>
            <consortium name="DOE Joint Genome Institute"/>
            <person name="Jimenez D.J."/>
            <person name="Hector R.E."/>
            <person name="Riley R."/>
            <person name="Sun H."/>
            <person name="Grigoriev I.V."/>
            <person name="Van Elsas J.D."/>
            <person name="Nichols N.N."/>
        </authorList>
    </citation>
    <scope>NUCLEOTIDE SEQUENCE [LARGE SCALE GENOMIC DNA]</scope>
    <source>
        <strain evidence="10 11">NRRL 30616</strain>
    </source>
</reference>
<feature type="region of interest" description="Disordered" evidence="8">
    <location>
        <begin position="370"/>
        <end position="434"/>
    </location>
</feature>